<sequence length="248" mass="28223">MLCEWNGHRVKDTAKKMNADNHADYIHHVHTYEYDPRDRVTKKTKKDTAGNVLETETYEHDANNNVIQKTVDGTTTTYHYDRNRLLSANIGGTTAAYNYDPFGRLNTVTAAGEQIEKYTYDGFDRVAEHSKLQEDGSTKKTSYVYDPLDRTVSRTEGTKTTDFHYLGLSGQVLNEEVAGEIQKSYQYSPWGERLSMVKHNSDGTEEDSYYGYNPHTDVEVLTDENGNTRATYGYTAYGKPDEEEFTGV</sequence>
<feature type="non-terminal residue" evidence="1">
    <location>
        <position position="248"/>
    </location>
</feature>
<dbReference type="NCBIfam" id="TIGR01643">
    <property type="entry name" value="YD_repeat_2x"/>
    <property type="match status" value="2"/>
</dbReference>
<reference evidence="1 2" key="1">
    <citation type="submission" date="2018-04" db="EMBL/GenBank/DDBJ databases">
        <title>Genomic Encyclopedia of Archaeal and Bacterial Type Strains, Phase II (KMG-II): from individual species to whole genera.</title>
        <authorList>
            <person name="Goeker M."/>
        </authorList>
    </citation>
    <scope>NUCLEOTIDE SEQUENCE [LARGE SCALE GENOMIC DNA]</scope>
    <source>
        <strain evidence="1 2">DSM 45787</strain>
    </source>
</reference>
<organism evidence="1 2">
    <name type="scientific">Melghirimyces profundicolus</name>
    <dbReference type="NCBI Taxonomy" id="1242148"/>
    <lineage>
        <taxon>Bacteria</taxon>
        <taxon>Bacillati</taxon>
        <taxon>Bacillota</taxon>
        <taxon>Bacilli</taxon>
        <taxon>Bacillales</taxon>
        <taxon>Thermoactinomycetaceae</taxon>
        <taxon>Melghirimyces</taxon>
    </lineage>
</organism>
<gene>
    <name evidence="1" type="ORF">C8P63_1632</name>
</gene>
<name>A0A2T6AQQ7_9BACL</name>
<dbReference type="Proteomes" id="UP000244240">
    <property type="component" value="Unassembled WGS sequence"/>
</dbReference>
<dbReference type="RefSeq" id="WP_211308320.1">
    <property type="nucleotide sequence ID" value="NZ_QBKR01000063.1"/>
</dbReference>
<dbReference type="InterPro" id="IPR006530">
    <property type="entry name" value="YD"/>
</dbReference>
<evidence type="ECO:0000313" key="2">
    <source>
        <dbReference type="Proteomes" id="UP000244240"/>
    </source>
</evidence>
<accession>A0A2T6AQQ7</accession>
<proteinExistence type="predicted"/>
<protein>
    <submittedName>
        <fullName evidence="1">YD repeat-containing protein</fullName>
    </submittedName>
</protein>
<dbReference type="EMBL" id="QBKR01000063">
    <property type="protein sequence ID" value="PTX46127.1"/>
    <property type="molecule type" value="Genomic_DNA"/>
</dbReference>
<evidence type="ECO:0000313" key="1">
    <source>
        <dbReference type="EMBL" id="PTX46127.1"/>
    </source>
</evidence>
<dbReference type="Gene3D" id="2.180.10.10">
    <property type="entry name" value="RHS repeat-associated core"/>
    <property type="match status" value="1"/>
</dbReference>
<keyword evidence="2" id="KW-1185">Reference proteome</keyword>
<dbReference type="AlphaFoldDB" id="A0A2T6AQQ7"/>
<comment type="caution">
    <text evidence="1">The sequence shown here is derived from an EMBL/GenBank/DDBJ whole genome shotgun (WGS) entry which is preliminary data.</text>
</comment>